<comment type="similarity">
    <text evidence="2">Belongs to the biopterin-dependent aromatic amino acid hydroxylase family.</text>
</comment>
<keyword evidence="3 7" id="KW-0479">Metal-binding</keyword>
<proteinExistence type="inferred from homology"/>
<evidence type="ECO:0000256" key="2">
    <source>
        <dbReference type="ARBA" id="ARBA00009712"/>
    </source>
</evidence>
<comment type="cofactor">
    <cofactor evidence="1 7">
        <name>Fe(2+)</name>
        <dbReference type="ChEBI" id="CHEBI:29033"/>
    </cofactor>
</comment>
<dbReference type="InterPro" id="IPR036951">
    <property type="entry name" value="ArAA_hydroxylase_sf"/>
</dbReference>
<evidence type="ECO:0000256" key="6">
    <source>
        <dbReference type="ARBA" id="ARBA00023033"/>
    </source>
</evidence>
<evidence type="ECO:0000313" key="10">
    <source>
        <dbReference type="Proteomes" id="UP000272942"/>
    </source>
</evidence>
<dbReference type="WBParaSite" id="ECPE_0000698001-mRNA-1">
    <property type="protein sequence ID" value="ECPE_0000698001-mRNA-1"/>
    <property type="gene ID" value="ECPE_0000698001"/>
</dbReference>
<dbReference type="InterPro" id="IPR036329">
    <property type="entry name" value="Aro-AA_hydroxylase_C_sf"/>
</dbReference>
<evidence type="ECO:0000256" key="7">
    <source>
        <dbReference type="PIRSR" id="PIRSR601273-2"/>
    </source>
</evidence>
<keyword evidence="10" id="KW-1185">Reference proteome</keyword>
<feature type="domain" description="Biopterin-dependent aromatic amino acid hydroxylase family profile" evidence="8">
    <location>
        <begin position="1"/>
        <end position="126"/>
    </location>
</feature>
<dbReference type="GO" id="GO:0004511">
    <property type="term" value="F:tyrosine 3-monooxygenase activity"/>
    <property type="evidence" value="ECO:0007669"/>
    <property type="project" value="TreeGrafter"/>
</dbReference>
<organism evidence="11">
    <name type="scientific">Echinostoma caproni</name>
    <dbReference type="NCBI Taxonomy" id="27848"/>
    <lineage>
        <taxon>Eukaryota</taxon>
        <taxon>Metazoa</taxon>
        <taxon>Spiralia</taxon>
        <taxon>Lophotrochozoa</taxon>
        <taxon>Platyhelminthes</taxon>
        <taxon>Trematoda</taxon>
        <taxon>Digenea</taxon>
        <taxon>Plagiorchiida</taxon>
        <taxon>Echinostomata</taxon>
        <taxon>Echinostomatoidea</taxon>
        <taxon>Echinostomatidae</taxon>
        <taxon>Echinostoma</taxon>
    </lineage>
</organism>
<protein>
    <submittedName>
        <fullName evidence="11">BH4_AAA_HYDROXYL_2 domain-containing protein</fullName>
    </submittedName>
</protein>
<keyword evidence="4" id="KW-0560">Oxidoreductase</keyword>
<dbReference type="GO" id="GO:0043204">
    <property type="term" value="C:perikaryon"/>
    <property type="evidence" value="ECO:0007669"/>
    <property type="project" value="TreeGrafter"/>
</dbReference>
<keyword evidence="6" id="KW-0503">Monooxygenase</keyword>
<dbReference type="PROSITE" id="PS51410">
    <property type="entry name" value="BH4_AAA_HYDROXYL_2"/>
    <property type="match status" value="1"/>
</dbReference>
<dbReference type="PRINTS" id="PR00372">
    <property type="entry name" value="FYWHYDRXLASE"/>
</dbReference>
<dbReference type="Proteomes" id="UP000272942">
    <property type="component" value="Unassembled WGS sequence"/>
</dbReference>
<dbReference type="OrthoDB" id="983542at2759"/>
<dbReference type="EMBL" id="UZAN01044008">
    <property type="protein sequence ID" value="VDP79805.1"/>
    <property type="molecule type" value="Genomic_DNA"/>
</dbReference>
<dbReference type="AlphaFoldDB" id="A0A183AJ31"/>
<dbReference type="GO" id="GO:0005737">
    <property type="term" value="C:cytoplasm"/>
    <property type="evidence" value="ECO:0007669"/>
    <property type="project" value="TreeGrafter"/>
</dbReference>
<dbReference type="PANTHER" id="PTHR11473:SF15">
    <property type="entry name" value="TYROSINE 3-MONOOXYGENASE"/>
    <property type="match status" value="1"/>
</dbReference>
<reference evidence="11" key="1">
    <citation type="submission" date="2016-06" db="UniProtKB">
        <authorList>
            <consortium name="WormBaseParasite"/>
        </authorList>
    </citation>
    <scope>IDENTIFICATION</scope>
</reference>
<dbReference type="SUPFAM" id="SSF56534">
    <property type="entry name" value="Aromatic aminoacid monoxygenases, catalytic and oligomerization domains"/>
    <property type="match status" value="1"/>
</dbReference>
<evidence type="ECO:0000256" key="3">
    <source>
        <dbReference type="ARBA" id="ARBA00022723"/>
    </source>
</evidence>
<keyword evidence="5 7" id="KW-0408">Iron</keyword>
<evidence type="ECO:0000259" key="8">
    <source>
        <dbReference type="PROSITE" id="PS51410"/>
    </source>
</evidence>
<gene>
    <name evidence="9" type="ORF">ECPE_LOCUS6966</name>
</gene>
<dbReference type="GO" id="GO:0005506">
    <property type="term" value="F:iron ion binding"/>
    <property type="evidence" value="ECO:0007669"/>
    <property type="project" value="InterPro"/>
</dbReference>
<dbReference type="InterPro" id="IPR001273">
    <property type="entry name" value="ArAA_hydroxylase"/>
</dbReference>
<dbReference type="InterPro" id="IPR019774">
    <property type="entry name" value="Aromatic-AA_hydroxylase_C"/>
</dbReference>
<evidence type="ECO:0000256" key="1">
    <source>
        <dbReference type="ARBA" id="ARBA00001954"/>
    </source>
</evidence>
<feature type="binding site" evidence="7">
    <location>
        <position position="29"/>
    </location>
    <ligand>
        <name>Fe cation</name>
        <dbReference type="ChEBI" id="CHEBI:24875"/>
    </ligand>
</feature>
<evidence type="ECO:0000256" key="4">
    <source>
        <dbReference type="ARBA" id="ARBA00023002"/>
    </source>
</evidence>
<dbReference type="GO" id="GO:0030424">
    <property type="term" value="C:axon"/>
    <property type="evidence" value="ECO:0007669"/>
    <property type="project" value="TreeGrafter"/>
</dbReference>
<dbReference type="PANTHER" id="PTHR11473">
    <property type="entry name" value="AROMATIC AMINO ACID HYDROXYLASE"/>
    <property type="match status" value="1"/>
</dbReference>
<evidence type="ECO:0000256" key="5">
    <source>
        <dbReference type="ARBA" id="ARBA00023004"/>
    </source>
</evidence>
<accession>A0A183AJ31</accession>
<dbReference type="Pfam" id="PF00351">
    <property type="entry name" value="Biopterin_H"/>
    <property type="match status" value="1"/>
</dbReference>
<evidence type="ECO:0000313" key="11">
    <source>
        <dbReference type="WBParaSite" id="ECPE_0000698001-mRNA-1"/>
    </source>
</evidence>
<dbReference type="GO" id="GO:0009072">
    <property type="term" value="P:aromatic amino acid metabolic process"/>
    <property type="evidence" value="ECO:0007669"/>
    <property type="project" value="InterPro"/>
</dbReference>
<reference evidence="9 10" key="2">
    <citation type="submission" date="2018-11" db="EMBL/GenBank/DDBJ databases">
        <authorList>
            <consortium name="Pathogen Informatics"/>
        </authorList>
    </citation>
    <scope>NUCLEOTIDE SEQUENCE [LARGE SCALE GENOMIC DNA]</scope>
    <source>
        <strain evidence="9 10">Egypt</strain>
    </source>
</reference>
<dbReference type="Gene3D" id="1.10.800.10">
    <property type="entry name" value="Aromatic amino acid hydroxylase"/>
    <property type="match status" value="1"/>
</dbReference>
<evidence type="ECO:0000313" key="9">
    <source>
        <dbReference type="EMBL" id="VDP79805.1"/>
    </source>
</evidence>
<sequence length="126" mass="14315">MSVNRKIQYPTAGLRVIQSDYTVYWFTVEFGLCREADGIKALGAGIMSSYGELENAFSEKSEKRPFVPNITAIQPYDDVGYQLVYFVCESIERMEQQFRQVGTIPGVNDVLLFNMIYLKVLLPLVA</sequence>
<name>A0A183AJ31_9TREM</name>